<comment type="caution">
    <text evidence="1">The sequence shown here is derived from an EMBL/GenBank/DDBJ whole genome shotgun (WGS) entry which is preliminary data.</text>
</comment>
<organism evidence="1 2">
    <name type="scientific">Nocardioides ginsengisoli</name>
    <dbReference type="NCBI Taxonomy" id="363868"/>
    <lineage>
        <taxon>Bacteria</taxon>
        <taxon>Bacillati</taxon>
        <taxon>Actinomycetota</taxon>
        <taxon>Actinomycetes</taxon>
        <taxon>Propionibacteriales</taxon>
        <taxon>Nocardioidaceae</taxon>
        <taxon>Nocardioides</taxon>
    </lineage>
</organism>
<reference evidence="2" key="1">
    <citation type="journal article" date="2019" name="Int. J. Syst. Evol. Microbiol.">
        <title>The Global Catalogue of Microorganisms (GCM) 10K type strain sequencing project: providing services to taxonomists for standard genome sequencing and annotation.</title>
        <authorList>
            <consortium name="The Broad Institute Genomics Platform"/>
            <consortium name="The Broad Institute Genome Sequencing Center for Infectious Disease"/>
            <person name="Wu L."/>
            <person name="Ma J."/>
        </authorList>
    </citation>
    <scope>NUCLEOTIDE SEQUENCE [LARGE SCALE GENOMIC DNA]</scope>
    <source>
        <strain evidence="2">CCUG 52478</strain>
    </source>
</reference>
<protein>
    <recommendedName>
        <fullName evidence="3">Cytochrome C5</fullName>
    </recommendedName>
</protein>
<sequence length="168" mass="18339">MMIARLVEELSAVLREPEAEDDFAYGLAHLPAADADVMVNVDPELEDRAGDDEVEVSDLVARVSAFLAITPEQWERIVAQTVAEIEDAAGETIEPTALRDDLDLTSVVVFIDAVLLAFVAPLQLPDGVVRVQLDADFAFEDIEVEIEGVETIAFDGMDELLDHLSEES</sequence>
<evidence type="ECO:0008006" key="3">
    <source>
        <dbReference type="Google" id="ProtNLM"/>
    </source>
</evidence>
<evidence type="ECO:0000313" key="2">
    <source>
        <dbReference type="Proteomes" id="UP001597229"/>
    </source>
</evidence>
<gene>
    <name evidence="1" type="ORF">ACFQ3F_22395</name>
</gene>
<name>A0ABW3W7X5_9ACTN</name>
<keyword evidence="2" id="KW-1185">Reference proteome</keyword>
<accession>A0ABW3W7X5</accession>
<dbReference type="Proteomes" id="UP001597229">
    <property type="component" value="Unassembled WGS sequence"/>
</dbReference>
<evidence type="ECO:0000313" key="1">
    <source>
        <dbReference type="EMBL" id="MFD1250560.1"/>
    </source>
</evidence>
<dbReference type="RefSeq" id="WP_367918974.1">
    <property type="nucleotide sequence ID" value="NZ_BAABAC010000018.1"/>
</dbReference>
<dbReference type="EMBL" id="JBHTLX010000024">
    <property type="protein sequence ID" value="MFD1250560.1"/>
    <property type="molecule type" value="Genomic_DNA"/>
</dbReference>
<proteinExistence type="predicted"/>